<keyword evidence="2" id="KW-1185">Reference proteome</keyword>
<dbReference type="Proteomes" id="UP000706039">
    <property type="component" value="Unassembled WGS sequence"/>
</dbReference>
<protein>
    <submittedName>
        <fullName evidence="1">DUF3606 domain-containing protein</fullName>
    </submittedName>
</protein>
<comment type="caution">
    <text evidence="1">The sequence shown here is derived from an EMBL/GenBank/DDBJ whole genome shotgun (WGS) entry which is preliminary data.</text>
</comment>
<proteinExistence type="predicted"/>
<accession>A0ABS7PPZ6</accession>
<evidence type="ECO:0000313" key="2">
    <source>
        <dbReference type="Proteomes" id="UP000706039"/>
    </source>
</evidence>
<reference evidence="1 2" key="1">
    <citation type="submission" date="2021-08" db="EMBL/GenBank/DDBJ databases">
        <authorList>
            <person name="Tuo L."/>
        </authorList>
    </citation>
    <scope>NUCLEOTIDE SEQUENCE [LARGE SCALE GENOMIC DNA]</scope>
    <source>
        <strain evidence="1 2">JCM 31229</strain>
    </source>
</reference>
<dbReference type="InterPro" id="IPR022037">
    <property type="entry name" value="DUF3606"/>
</dbReference>
<organism evidence="1 2">
    <name type="scientific">Sphingomonas colocasiae</name>
    <dbReference type="NCBI Taxonomy" id="1848973"/>
    <lineage>
        <taxon>Bacteria</taxon>
        <taxon>Pseudomonadati</taxon>
        <taxon>Pseudomonadota</taxon>
        <taxon>Alphaproteobacteria</taxon>
        <taxon>Sphingomonadales</taxon>
        <taxon>Sphingomonadaceae</taxon>
        <taxon>Sphingomonas</taxon>
    </lineage>
</organism>
<name>A0ABS7PPZ6_9SPHN</name>
<sequence length="62" mass="7178">MSDDKSRRDGRDRSRVAADEDYELDYFAERHGLTRDEARALIEKHGNSRDVLDGDAARQGRR</sequence>
<dbReference type="Pfam" id="PF12244">
    <property type="entry name" value="DUF3606"/>
    <property type="match status" value="1"/>
</dbReference>
<gene>
    <name evidence="1" type="ORF">K7G82_13940</name>
</gene>
<dbReference type="RefSeq" id="WP_222990512.1">
    <property type="nucleotide sequence ID" value="NZ_JAINVV010000006.1"/>
</dbReference>
<evidence type="ECO:0000313" key="1">
    <source>
        <dbReference type="EMBL" id="MBY8823400.1"/>
    </source>
</evidence>
<dbReference type="EMBL" id="JAINVV010000006">
    <property type="protein sequence ID" value="MBY8823400.1"/>
    <property type="molecule type" value="Genomic_DNA"/>
</dbReference>